<evidence type="ECO:0000313" key="1">
    <source>
        <dbReference type="EMBL" id="KAL0303689.1"/>
    </source>
</evidence>
<accession>A0AAW2KA15</accession>
<comment type="caution">
    <text evidence="1">The sequence shown here is derived from an EMBL/GenBank/DDBJ whole genome shotgun (WGS) entry which is preliminary data.</text>
</comment>
<protein>
    <submittedName>
        <fullName evidence="1">Uncharacterized protein</fullName>
    </submittedName>
</protein>
<proteinExistence type="predicted"/>
<gene>
    <name evidence="1" type="ORF">Sradi_6237000</name>
</gene>
<organism evidence="1">
    <name type="scientific">Sesamum radiatum</name>
    <name type="common">Black benniseed</name>
    <dbReference type="NCBI Taxonomy" id="300843"/>
    <lineage>
        <taxon>Eukaryota</taxon>
        <taxon>Viridiplantae</taxon>
        <taxon>Streptophyta</taxon>
        <taxon>Embryophyta</taxon>
        <taxon>Tracheophyta</taxon>
        <taxon>Spermatophyta</taxon>
        <taxon>Magnoliopsida</taxon>
        <taxon>eudicotyledons</taxon>
        <taxon>Gunneridae</taxon>
        <taxon>Pentapetalae</taxon>
        <taxon>asterids</taxon>
        <taxon>lamiids</taxon>
        <taxon>Lamiales</taxon>
        <taxon>Pedaliaceae</taxon>
        <taxon>Sesamum</taxon>
    </lineage>
</organism>
<reference evidence="1" key="2">
    <citation type="journal article" date="2024" name="Plant">
        <title>Genomic evolution and insights into agronomic trait innovations of Sesamum species.</title>
        <authorList>
            <person name="Miao H."/>
            <person name="Wang L."/>
            <person name="Qu L."/>
            <person name="Liu H."/>
            <person name="Sun Y."/>
            <person name="Le M."/>
            <person name="Wang Q."/>
            <person name="Wei S."/>
            <person name="Zheng Y."/>
            <person name="Lin W."/>
            <person name="Duan Y."/>
            <person name="Cao H."/>
            <person name="Xiong S."/>
            <person name="Wang X."/>
            <person name="Wei L."/>
            <person name="Li C."/>
            <person name="Ma Q."/>
            <person name="Ju M."/>
            <person name="Zhao R."/>
            <person name="Li G."/>
            <person name="Mu C."/>
            <person name="Tian Q."/>
            <person name="Mei H."/>
            <person name="Zhang T."/>
            <person name="Gao T."/>
            <person name="Zhang H."/>
        </authorList>
    </citation>
    <scope>NUCLEOTIDE SEQUENCE</scope>
    <source>
        <strain evidence="1">G02</strain>
    </source>
</reference>
<dbReference type="EMBL" id="JACGWJ010000029">
    <property type="protein sequence ID" value="KAL0303689.1"/>
    <property type="molecule type" value="Genomic_DNA"/>
</dbReference>
<dbReference type="AlphaFoldDB" id="A0AAW2KA15"/>
<sequence length="77" mass="8335">MSEWGVDERVVEDFLIDLAALSGMRSNLIPLALASREVKVKKRLVVGKGPPGRSREKEDGGGNCLLAPSHLGFFELA</sequence>
<name>A0AAW2KA15_SESRA</name>
<reference evidence="1" key="1">
    <citation type="submission" date="2020-06" db="EMBL/GenBank/DDBJ databases">
        <authorList>
            <person name="Li T."/>
            <person name="Hu X."/>
            <person name="Zhang T."/>
            <person name="Song X."/>
            <person name="Zhang H."/>
            <person name="Dai N."/>
            <person name="Sheng W."/>
            <person name="Hou X."/>
            <person name="Wei L."/>
        </authorList>
    </citation>
    <scope>NUCLEOTIDE SEQUENCE</scope>
    <source>
        <strain evidence="1">G02</strain>
        <tissue evidence="1">Leaf</tissue>
    </source>
</reference>